<evidence type="ECO:0000313" key="2">
    <source>
        <dbReference type="Proteomes" id="UP000292052"/>
    </source>
</evidence>
<evidence type="ECO:0008006" key="3">
    <source>
        <dbReference type="Google" id="ProtNLM"/>
    </source>
</evidence>
<name>A0A482W6R1_ASBVE</name>
<dbReference type="Gene3D" id="3.30.420.10">
    <property type="entry name" value="Ribonuclease H-like superfamily/Ribonuclease H"/>
    <property type="match status" value="1"/>
</dbReference>
<keyword evidence="2" id="KW-1185">Reference proteome</keyword>
<dbReference type="Proteomes" id="UP000292052">
    <property type="component" value="Unassembled WGS sequence"/>
</dbReference>
<evidence type="ECO:0000313" key="1">
    <source>
        <dbReference type="EMBL" id="RZC40407.1"/>
    </source>
</evidence>
<dbReference type="AlphaFoldDB" id="A0A482W6R1"/>
<gene>
    <name evidence="1" type="ORF">BDFB_014893</name>
</gene>
<comment type="caution">
    <text evidence="1">The sequence shown here is derived from an EMBL/GenBank/DDBJ whole genome shotgun (WGS) entry which is preliminary data.</text>
</comment>
<organism evidence="1 2">
    <name type="scientific">Asbolus verrucosus</name>
    <name type="common">Desert ironclad beetle</name>
    <dbReference type="NCBI Taxonomy" id="1661398"/>
    <lineage>
        <taxon>Eukaryota</taxon>
        <taxon>Metazoa</taxon>
        <taxon>Ecdysozoa</taxon>
        <taxon>Arthropoda</taxon>
        <taxon>Hexapoda</taxon>
        <taxon>Insecta</taxon>
        <taxon>Pterygota</taxon>
        <taxon>Neoptera</taxon>
        <taxon>Endopterygota</taxon>
        <taxon>Coleoptera</taxon>
        <taxon>Polyphaga</taxon>
        <taxon>Cucujiformia</taxon>
        <taxon>Tenebrionidae</taxon>
        <taxon>Pimeliinae</taxon>
        <taxon>Asbolus</taxon>
    </lineage>
</organism>
<sequence>MLPLVRRGFPNNNFIFQQDTQVHRSGIVRDWIEQNEINVLPWLPRIPDLNPI</sequence>
<dbReference type="EMBL" id="QDEB01026353">
    <property type="protein sequence ID" value="RZC40407.1"/>
    <property type="molecule type" value="Genomic_DNA"/>
</dbReference>
<accession>A0A482W6R1</accession>
<dbReference type="InterPro" id="IPR036397">
    <property type="entry name" value="RNaseH_sf"/>
</dbReference>
<protein>
    <recommendedName>
        <fullName evidence="3">DDE 3 domain containing protein</fullName>
    </recommendedName>
</protein>
<proteinExistence type="predicted"/>
<dbReference type="GO" id="GO:0003676">
    <property type="term" value="F:nucleic acid binding"/>
    <property type="evidence" value="ECO:0007669"/>
    <property type="project" value="InterPro"/>
</dbReference>
<reference evidence="1 2" key="1">
    <citation type="submission" date="2017-03" db="EMBL/GenBank/DDBJ databases">
        <title>Genome of the blue death feigning beetle - Asbolus verrucosus.</title>
        <authorList>
            <person name="Rider S.D."/>
        </authorList>
    </citation>
    <scope>NUCLEOTIDE SEQUENCE [LARGE SCALE GENOMIC DNA]</scope>
    <source>
        <strain evidence="1">Butters</strain>
        <tissue evidence="1">Head and leg muscle</tissue>
    </source>
</reference>
<dbReference type="OrthoDB" id="6722168at2759"/>